<dbReference type="GO" id="GO:0005615">
    <property type="term" value="C:extracellular space"/>
    <property type="evidence" value="ECO:0007669"/>
    <property type="project" value="TreeGrafter"/>
</dbReference>
<dbReference type="GO" id="GO:0016285">
    <property type="term" value="F:alanyl aminopeptidase activity"/>
    <property type="evidence" value="ECO:0007669"/>
    <property type="project" value="UniProtKB-EC"/>
</dbReference>
<dbReference type="Pfam" id="PF01433">
    <property type="entry name" value="Peptidase_M1"/>
    <property type="match status" value="1"/>
</dbReference>
<keyword evidence="8 12" id="KW-0482">Metalloprotease</keyword>
<keyword evidence="4 12" id="KW-0645">Protease</keyword>
<dbReference type="SUPFAM" id="SSF63737">
    <property type="entry name" value="Leukotriene A4 hydrolase N-terminal domain"/>
    <property type="match status" value="1"/>
</dbReference>
<feature type="site" description="Transition state stabilizer" evidence="11">
    <location>
        <position position="439"/>
    </location>
</feature>
<feature type="domain" description="Aminopeptidase N-like N-terminal" evidence="16">
    <location>
        <begin position="63"/>
        <end position="241"/>
    </location>
</feature>
<dbReference type="Gene3D" id="2.60.40.1730">
    <property type="entry name" value="tricorn interacting facor f3 domain"/>
    <property type="match status" value="1"/>
</dbReference>
<feature type="domain" description="ERAP1-like C-terminal" evidence="15">
    <location>
        <begin position="583"/>
        <end position="899"/>
    </location>
</feature>
<evidence type="ECO:0000256" key="10">
    <source>
        <dbReference type="PIRSR" id="PIRSR634016-3"/>
    </source>
</evidence>
<dbReference type="InterPro" id="IPR034016">
    <property type="entry name" value="M1_APN-typ"/>
</dbReference>
<dbReference type="PANTHER" id="PTHR11533">
    <property type="entry name" value="PROTEASE M1 ZINC METALLOPROTEASE"/>
    <property type="match status" value="1"/>
</dbReference>
<evidence type="ECO:0000256" key="4">
    <source>
        <dbReference type="ARBA" id="ARBA00022670"/>
    </source>
</evidence>
<evidence type="ECO:0000256" key="8">
    <source>
        <dbReference type="ARBA" id="ARBA00023049"/>
    </source>
</evidence>
<evidence type="ECO:0000256" key="3">
    <source>
        <dbReference type="ARBA" id="ARBA00022438"/>
    </source>
</evidence>
<dbReference type="Pfam" id="PF17900">
    <property type="entry name" value="Peptidase_M1_N"/>
    <property type="match status" value="1"/>
</dbReference>
<proteinExistence type="inferred from homology"/>
<feature type="active site" description="Proton acceptor" evidence="9">
    <location>
        <position position="355"/>
    </location>
</feature>
<feature type="chain" id="PRO_5022983473" description="Aminopeptidase" evidence="13">
    <location>
        <begin position="25"/>
        <end position="914"/>
    </location>
</feature>
<dbReference type="GO" id="GO:0016020">
    <property type="term" value="C:membrane"/>
    <property type="evidence" value="ECO:0007669"/>
    <property type="project" value="TreeGrafter"/>
</dbReference>
<comment type="catalytic activity">
    <reaction evidence="1">
        <text>Release of an N-terminal amino acid, Xaa-|-Yaa- from a peptide, amide or arylamide. Xaa is preferably Ala, but may be most amino acids including Pro (slow action). When a terminal hydrophobic residue is followed by a prolyl residue, the two may be released as an intact Xaa-Pro dipeptide.</text>
        <dbReference type="EC" id="3.4.11.2"/>
    </reaction>
</comment>
<evidence type="ECO:0000313" key="18">
    <source>
        <dbReference type="Proteomes" id="UP000321039"/>
    </source>
</evidence>
<evidence type="ECO:0000256" key="1">
    <source>
        <dbReference type="ARBA" id="ARBA00000098"/>
    </source>
</evidence>
<dbReference type="InterPro" id="IPR050344">
    <property type="entry name" value="Peptidase_M1_aminopeptidases"/>
</dbReference>
<dbReference type="InterPro" id="IPR042097">
    <property type="entry name" value="Aminopeptidase_N-like_N_sf"/>
</dbReference>
<dbReference type="InterPro" id="IPR045357">
    <property type="entry name" value="Aminopeptidase_N-like_N"/>
</dbReference>
<protein>
    <recommendedName>
        <fullName evidence="12">Aminopeptidase</fullName>
        <ecNumber evidence="12">3.4.11.-</ecNumber>
    </recommendedName>
</protein>
<dbReference type="InterPro" id="IPR001930">
    <property type="entry name" value="Peptidase_M1"/>
</dbReference>
<organism evidence="17 18">
    <name type="scientific">Parahaliea maris</name>
    <dbReference type="NCBI Taxonomy" id="2716870"/>
    <lineage>
        <taxon>Bacteria</taxon>
        <taxon>Pseudomonadati</taxon>
        <taxon>Pseudomonadota</taxon>
        <taxon>Gammaproteobacteria</taxon>
        <taxon>Cellvibrionales</taxon>
        <taxon>Halieaceae</taxon>
        <taxon>Parahaliea</taxon>
    </lineage>
</organism>
<accession>A0A5C9A3N3</accession>
<dbReference type="RefSeq" id="WP_148067289.1">
    <property type="nucleotide sequence ID" value="NZ_VRZA01000002.1"/>
</dbReference>
<dbReference type="GO" id="GO:0005737">
    <property type="term" value="C:cytoplasm"/>
    <property type="evidence" value="ECO:0007669"/>
    <property type="project" value="TreeGrafter"/>
</dbReference>
<gene>
    <name evidence="17" type="ORF">FV139_05660</name>
</gene>
<feature type="signal peptide" evidence="13">
    <location>
        <begin position="1"/>
        <end position="24"/>
    </location>
</feature>
<keyword evidence="7 10" id="KW-0862">Zinc</keyword>
<evidence type="ECO:0000259" key="14">
    <source>
        <dbReference type="Pfam" id="PF01433"/>
    </source>
</evidence>
<dbReference type="InterPro" id="IPR024571">
    <property type="entry name" value="ERAP1-like_C_dom"/>
</dbReference>
<evidence type="ECO:0000256" key="5">
    <source>
        <dbReference type="ARBA" id="ARBA00022723"/>
    </source>
</evidence>
<dbReference type="PROSITE" id="PS51257">
    <property type="entry name" value="PROKAR_LIPOPROTEIN"/>
    <property type="match status" value="1"/>
</dbReference>
<dbReference type="GO" id="GO:0006508">
    <property type="term" value="P:proteolysis"/>
    <property type="evidence" value="ECO:0007669"/>
    <property type="project" value="UniProtKB-KW"/>
</dbReference>
<keyword evidence="13" id="KW-0732">Signal</keyword>
<keyword evidence="18" id="KW-1185">Reference proteome</keyword>
<evidence type="ECO:0000256" key="9">
    <source>
        <dbReference type="PIRSR" id="PIRSR634016-1"/>
    </source>
</evidence>
<dbReference type="Pfam" id="PF11838">
    <property type="entry name" value="ERAP1_C"/>
    <property type="match status" value="1"/>
</dbReference>
<name>A0A5C9A3N3_9GAMM</name>
<sequence length="914" mass="100751">MKTRRLMICALLGTLSLLSACNKAPEPKEEQTVTRQVDVEVASEPAAPYPTEAPSARLPEDVQPRHYDLALTIDPREERFSGSVEIEVLLQQPLEYFWMHGNGLDVSSASATLEDGSVVELSWEQVLPSGTARVTATQLLTGMKARLHFDYTAPFNTNLEGLYKVESGGESYAFTQFEATSARLAFPSFDEPAFKVPFDIRLTVPANDVAVTNTPETAMIDNGNGTRTITYATTKPLPTYLIAFAVGPFDVVDYQPIPAGAGREQPIPLRGITTRGKGEEIRYALENTAPIVEAMEDYFATPYPYAKLDIIAVPDFSAGAMENAGAITYREQLILLDDNAPVSQKRGFFSTHAHELAHQWFGNLVTPMWWDDIWLNESFATWNSYIILDSLYPDQHYRESLLNSSANVMVNDSLASARQIREPINRHEDIGSAFNGITYQKGGGVLSMFEAFLGTDSFRDGIRHYMQAFAFQNTTAEDFIGAIADANPQVNGTDLRAAFRSYIEQPGLPILATELQCGEAGPQLSISQQRYLPAGSEGSTDQTWIVPACVSSLSGEGEDSQCFLLKEATQTVPLVGEQCPEAVLPNTGGASYYRWSLPPEQWQSLLARFDELNTSEQISVAGSMSAALNNGSLTLASYLESVGPLTRADSWRVAIAPRADLYKLKEHVLTGADRDALLARMRDWYRPVLAELEKLEEPTQDQQQFRMLMLSTLGLGAEDPEIHARLVSAGESFTGFGGDEELHPDAIDTNIRYIALLAGVEAHGKAFTDLLWKHFQASDNALLREYLLGAMAWSTDPEVAAAMREKILSPELRDNEIFDILGSQMAHAQTRDALFDWVSANMDGVLGRMDSWRKGQLPAYFDEFCSLEDAAKVEAAFAPIIDSLESGPRYLANSLETIRLCATFAELHRPNNAG</sequence>
<dbReference type="GO" id="GO:0070006">
    <property type="term" value="F:metalloaminopeptidase activity"/>
    <property type="evidence" value="ECO:0007669"/>
    <property type="project" value="TreeGrafter"/>
</dbReference>
<comment type="caution">
    <text evidence="17">The sequence shown here is derived from an EMBL/GenBank/DDBJ whole genome shotgun (WGS) entry which is preliminary data.</text>
</comment>
<evidence type="ECO:0000256" key="7">
    <source>
        <dbReference type="ARBA" id="ARBA00022833"/>
    </source>
</evidence>
<evidence type="ECO:0000313" key="17">
    <source>
        <dbReference type="EMBL" id="TXS95378.1"/>
    </source>
</evidence>
<evidence type="ECO:0000256" key="13">
    <source>
        <dbReference type="SAM" id="SignalP"/>
    </source>
</evidence>
<evidence type="ECO:0000256" key="6">
    <source>
        <dbReference type="ARBA" id="ARBA00022801"/>
    </source>
</evidence>
<dbReference type="Gene3D" id="1.10.390.10">
    <property type="entry name" value="Neutral Protease Domain 2"/>
    <property type="match status" value="1"/>
</dbReference>
<feature type="binding site" evidence="10">
    <location>
        <position position="358"/>
    </location>
    <ligand>
        <name>Zn(2+)</name>
        <dbReference type="ChEBI" id="CHEBI:29105"/>
        <note>catalytic</note>
    </ligand>
</feature>
<dbReference type="AlphaFoldDB" id="A0A5C9A3N3"/>
<reference evidence="17 18" key="1">
    <citation type="submission" date="2019-08" db="EMBL/GenBank/DDBJ databases">
        <title>Parahaliea maris sp. nov., isolated from the surface seawater.</title>
        <authorList>
            <person name="Liu Y."/>
        </authorList>
    </citation>
    <scope>NUCLEOTIDE SEQUENCE [LARGE SCALE GENOMIC DNA]</scope>
    <source>
        <strain evidence="17 18">HSLHS9</strain>
    </source>
</reference>
<comment type="similarity">
    <text evidence="2 12">Belongs to the peptidase M1 family.</text>
</comment>
<dbReference type="Gene3D" id="1.25.50.20">
    <property type="match status" value="1"/>
</dbReference>
<dbReference type="SUPFAM" id="SSF55486">
    <property type="entry name" value="Metalloproteases ('zincins'), catalytic domain"/>
    <property type="match status" value="1"/>
</dbReference>
<dbReference type="InterPro" id="IPR014782">
    <property type="entry name" value="Peptidase_M1_dom"/>
</dbReference>
<dbReference type="PANTHER" id="PTHR11533:SF174">
    <property type="entry name" value="PUROMYCIN-SENSITIVE AMINOPEPTIDASE-RELATED"/>
    <property type="match status" value="1"/>
</dbReference>
<dbReference type="FunFam" id="1.10.390.10:FF:000013">
    <property type="entry name" value="Aminopeptidase N"/>
    <property type="match status" value="1"/>
</dbReference>
<dbReference type="GO" id="GO:0043171">
    <property type="term" value="P:peptide catabolic process"/>
    <property type="evidence" value="ECO:0007669"/>
    <property type="project" value="TreeGrafter"/>
</dbReference>
<evidence type="ECO:0000256" key="12">
    <source>
        <dbReference type="RuleBase" id="RU364040"/>
    </source>
</evidence>
<feature type="domain" description="Peptidase M1 membrane alanine aminopeptidase" evidence="14">
    <location>
        <begin position="283"/>
        <end position="487"/>
    </location>
</feature>
<feature type="binding site" evidence="10">
    <location>
        <position position="354"/>
    </location>
    <ligand>
        <name>Zn(2+)</name>
        <dbReference type="ChEBI" id="CHEBI:29105"/>
        <note>catalytic</note>
    </ligand>
</feature>
<dbReference type="GO" id="GO:0042277">
    <property type="term" value="F:peptide binding"/>
    <property type="evidence" value="ECO:0007669"/>
    <property type="project" value="TreeGrafter"/>
</dbReference>
<comment type="cofactor">
    <cofactor evidence="10 12">
        <name>Zn(2+)</name>
        <dbReference type="ChEBI" id="CHEBI:29105"/>
    </cofactor>
    <text evidence="10 12">Binds 1 zinc ion per subunit.</text>
</comment>
<evidence type="ECO:0000259" key="15">
    <source>
        <dbReference type="Pfam" id="PF11838"/>
    </source>
</evidence>
<dbReference type="CDD" id="cd09601">
    <property type="entry name" value="M1_APN-Q_like"/>
    <property type="match status" value="1"/>
</dbReference>
<dbReference type="EC" id="3.4.11.-" evidence="12"/>
<feature type="binding site" evidence="10">
    <location>
        <position position="377"/>
    </location>
    <ligand>
        <name>Zn(2+)</name>
        <dbReference type="ChEBI" id="CHEBI:29105"/>
        <note>catalytic</note>
    </ligand>
</feature>
<dbReference type="InterPro" id="IPR027268">
    <property type="entry name" value="Peptidase_M4/M1_CTD_sf"/>
</dbReference>
<keyword evidence="5 10" id="KW-0479">Metal-binding</keyword>
<dbReference type="GO" id="GO:0008270">
    <property type="term" value="F:zinc ion binding"/>
    <property type="evidence" value="ECO:0007669"/>
    <property type="project" value="UniProtKB-UniRule"/>
</dbReference>
<keyword evidence="6 12" id="KW-0378">Hydrolase</keyword>
<evidence type="ECO:0000259" key="16">
    <source>
        <dbReference type="Pfam" id="PF17900"/>
    </source>
</evidence>
<evidence type="ECO:0000256" key="2">
    <source>
        <dbReference type="ARBA" id="ARBA00010136"/>
    </source>
</evidence>
<dbReference type="PRINTS" id="PR00756">
    <property type="entry name" value="ALADIPTASE"/>
</dbReference>
<evidence type="ECO:0000256" key="11">
    <source>
        <dbReference type="PIRSR" id="PIRSR634016-4"/>
    </source>
</evidence>
<dbReference type="Proteomes" id="UP000321039">
    <property type="component" value="Unassembled WGS sequence"/>
</dbReference>
<keyword evidence="3 12" id="KW-0031">Aminopeptidase</keyword>
<dbReference type="EMBL" id="VRZA01000002">
    <property type="protein sequence ID" value="TXS95378.1"/>
    <property type="molecule type" value="Genomic_DNA"/>
</dbReference>